<dbReference type="PANTHER" id="PTHR18934:SF83">
    <property type="entry name" value="PRE-MRNA-SPLICING FACTOR ATP-DEPENDENT RNA HELICASE DHX16"/>
    <property type="match status" value="1"/>
</dbReference>
<evidence type="ECO:0000313" key="4">
    <source>
        <dbReference type="EMBL" id="BBH09443.1"/>
    </source>
</evidence>
<dbReference type="Gene3D" id="1.10.10.2130">
    <property type="entry name" value="DEAH helicase family, winged-helix domain"/>
    <property type="match status" value="1"/>
</dbReference>
<feature type="transmembrane region" description="Helical" evidence="3">
    <location>
        <begin position="140"/>
        <end position="157"/>
    </location>
</feature>
<dbReference type="GO" id="GO:0003723">
    <property type="term" value="F:RNA binding"/>
    <property type="evidence" value="ECO:0007669"/>
    <property type="project" value="TreeGrafter"/>
</dbReference>
<dbReference type="SUPFAM" id="SSF52540">
    <property type="entry name" value="P-loop containing nucleoside triphosphate hydrolases"/>
    <property type="match status" value="1"/>
</dbReference>
<protein>
    <recommendedName>
        <fullName evidence="1">RNA helicase</fullName>
        <ecNumber evidence="1">3.6.4.13</ecNumber>
    </recommendedName>
</protein>
<dbReference type="GO" id="GO:0003724">
    <property type="term" value="F:RNA helicase activity"/>
    <property type="evidence" value="ECO:0007669"/>
    <property type="project" value="UniProtKB-EC"/>
</dbReference>
<sequence>MRLNFQKRILKYMTDGMLLVDKAHKRTLSTDVLLGLLYNAYNYQHDLDDNAIPQIQRMKLANVVLILKSLDIHDLLHFDFMDPPPTKSLIKDVYILFALVALNKFGEQIRVVDGRQSFLLIQSSLRWLLLLKTISARMRLLPLLLCFMLVIQISIVQRKNTFTVTMRN</sequence>
<dbReference type="AlphaFoldDB" id="A0A4Y1S052"/>
<keyword evidence="4" id="KW-0547">Nucleotide-binding</keyword>
<evidence type="ECO:0000256" key="3">
    <source>
        <dbReference type="SAM" id="Phobius"/>
    </source>
</evidence>
<proteinExistence type="predicted"/>
<evidence type="ECO:0000256" key="1">
    <source>
        <dbReference type="ARBA" id="ARBA00012552"/>
    </source>
</evidence>
<gene>
    <name evidence="4" type="ORF">Prudu_021945</name>
</gene>
<dbReference type="EC" id="3.6.4.13" evidence="1"/>
<evidence type="ECO:0000256" key="2">
    <source>
        <dbReference type="ARBA" id="ARBA00047984"/>
    </source>
</evidence>
<dbReference type="InterPro" id="IPR042035">
    <property type="entry name" value="DEAH_win-hel_dom"/>
</dbReference>
<dbReference type="EMBL" id="AP019304">
    <property type="protein sequence ID" value="BBH09443.1"/>
    <property type="molecule type" value="Genomic_DNA"/>
</dbReference>
<dbReference type="GO" id="GO:0071013">
    <property type="term" value="C:catalytic step 2 spliceosome"/>
    <property type="evidence" value="ECO:0007669"/>
    <property type="project" value="TreeGrafter"/>
</dbReference>
<keyword evidence="4" id="KW-0347">Helicase</keyword>
<reference evidence="4" key="1">
    <citation type="journal article" date="2019" name="Science">
        <title>Mutation of a bHLH transcription factor allowed almond domestication.</title>
        <authorList>
            <person name="Sanchez-Perez R."/>
            <person name="Pavan S."/>
            <person name="Mazzeo R."/>
            <person name="Moldovan C."/>
            <person name="Aiese Cigliano R."/>
            <person name="Del Cueto J."/>
            <person name="Ricciardi F."/>
            <person name="Lotti C."/>
            <person name="Ricciardi L."/>
            <person name="Dicenta F."/>
            <person name="Lopez-Marques R.L."/>
            <person name="Lindberg Moller B."/>
        </authorList>
    </citation>
    <scope>NUCLEOTIDE SEQUENCE</scope>
</reference>
<organism evidence="4">
    <name type="scientific">Prunus dulcis</name>
    <name type="common">Almond</name>
    <name type="synonym">Amygdalus dulcis</name>
    <dbReference type="NCBI Taxonomy" id="3755"/>
    <lineage>
        <taxon>Eukaryota</taxon>
        <taxon>Viridiplantae</taxon>
        <taxon>Streptophyta</taxon>
        <taxon>Embryophyta</taxon>
        <taxon>Tracheophyta</taxon>
        <taxon>Spermatophyta</taxon>
        <taxon>Magnoliopsida</taxon>
        <taxon>eudicotyledons</taxon>
        <taxon>Gunneridae</taxon>
        <taxon>Pentapetalae</taxon>
        <taxon>rosids</taxon>
        <taxon>fabids</taxon>
        <taxon>Rosales</taxon>
        <taxon>Rosaceae</taxon>
        <taxon>Amygdaloideae</taxon>
        <taxon>Amygdaleae</taxon>
        <taxon>Prunus</taxon>
    </lineage>
</organism>
<keyword evidence="3" id="KW-0812">Transmembrane</keyword>
<dbReference type="PANTHER" id="PTHR18934">
    <property type="entry name" value="ATP-DEPENDENT RNA HELICASE"/>
    <property type="match status" value="1"/>
</dbReference>
<accession>A0A4Y1S052</accession>
<keyword evidence="4" id="KW-0378">Hydrolase</keyword>
<name>A0A4Y1S052_PRUDU</name>
<keyword evidence="3" id="KW-0472">Membrane</keyword>
<comment type="catalytic activity">
    <reaction evidence="2">
        <text>ATP + H2O = ADP + phosphate + H(+)</text>
        <dbReference type="Rhea" id="RHEA:13065"/>
        <dbReference type="ChEBI" id="CHEBI:15377"/>
        <dbReference type="ChEBI" id="CHEBI:15378"/>
        <dbReference type="ChEBI" id="CHEBI:30616"/>
        <dbReference type="ChEBI" id="CHEBI:43474"/>
        <dbReference type="ChEBI" id="CHEBI:456216"/>
        <dbReference type="EC" id="3.6.4.13"/>
    </reaction>
</comment>
<dbReference type="InterPro" id="IPR027417">
    <property type="entry name" value="P-loop_NTPase"/>
</dbReference>
<keyword evidence="3" id="KW-1133">Transmembrane helix</keyword>
<keyword evidence="4" id="KW-0067">ATP-binding</keyword>